<reference evidence="2 3" key="1">
    <citation type="journal article" date="2015" name="Genome Biol. Evol.">
        <title>Comparative Genomics of a Bacterivorous Green Alga Reveals Evolutionary Causalities and Consequences of Phago-Mixotrophic Mode of Nutrition.</title>
        <authorList>
            <person name="Burns J.A."/>
            <person name="Paasch A."/>
            <person name="Narechania A."/>
            <person name="Kim E."/>
        </authorList>
    </citation>
    <scope>NUCLEOTIDE SEQUENCE [LARGE SCALE GENOMIC DNA]</scope>
    <source>
        <strain evidence="2 3">PLY_AMNH</strain>
    </source>
</reference>
<name>A0AAE0G344_9CHLO</name>
<feature type="non-terminal residue" evidence="2">
    <location>
        <position position="1"/>
    </location>
</feature>
<proteinExistence type="predicted"/>
<sequence length="493" mass="54073">LEALRRAHKTDVQVSRAQKSSSGINFRSGSGGSSCRMKLRVAGYVDSQVWPFRSKADNILQLFSYLALSTVCGTLMSDMPVNVVAKRAQDEAHIILGGCDGRRVMIYLGMLPKGKFPYFSDDGVRYELRYDLNNGEMIRAKMNYQIKLAGTRAHVDHPTDMDAIIVWSPNFDQLQLQKLSVLPPPWWCLANEQAQLLKKVAKFQACRAKEQARSAPSAIQGAVTEAAGDHLGIRGVVKAEIESGNGGSGPGKCSRLASASIRAPRPLSGGHWGLFLQLLAVGIGDYVVHEYALLMLDIHESTHNKWVQVYPTSASDCSTGRVETSEVPEAPKLKRGLATSCKIPNLHKGRRYSLKLLVWQEQTLKFEAPKEYYTEFTCTSGDEVDGQHYESRYHAGMQATEHSSPGIGSVNAGDKGSRATGQALSDIDAEPSFTRSSFIDTFTATYSGVINQFLQLKIDVTAEVNDSGDTVPVKIDISNQLAKYRAPRSQVPN</sequence>
<accession>A0AAE0G344</accession>
<dbReference type="AlphaFoldDB" id="A0AAE0G344"/>
<dbReference type="EMBL" id="LGRX02010240">
    <property type="protein sequence ID" value="KAK3270712.1"/>
    <property type="molecule type" value="Genomic_DNA"/>
</dbReference>
<comment type="caution">
    <text evidence="2">The sequence shown here is derived from an EMBL/GenBank/DDBJ whole genome shotgun (WGS) entry which is preliminary data.</text>
</comment>
<keyword evidence="3" id="KW-1185">Reference proteome</keyword>
<gene>
    <name evidence="2" type="ORF">CYMTET_20903</name>
</gene>
<protein>
    <submittedName>
        <fullName evidence="2">Uncharacterized protein</fullName>
    </submittedName>
</protein>
<feature type="region of interest" description="Disordered" evidence="1">
    <location>
        <begin position="1"/>
        <end position="31"/>
    </location>
</feature>
<organism evidence="2 3">
    <name type="scientific">Cymbomonas tetramitiformis</name>
    <dbReference type="NCBI Taxonomy" id="36881"/>
    <lineage>
        <taxon>Eukaryota</taxon>
        <taxon>Viridiplantae</taxon>
        <taxon>Chlorophyta</taxon>
        <taxon>Pyramimonadophyceae</taxon>
        <taxon>Pyramimonadales</taxon>
        <taxon>Pyramimonadaceae</taxon>
        <taxon>Cymbomonas</taxon>
    </lineage>
</organism>
<feature type="compositionally biased region" description="Polar residues" evidence="1">
    <location>
        <begin position="12"/>
        <end position="28"/>
    </location>
</feature>
<dbReference type="Proteomes" id="UP001190700">
    <property type="component" value="Unassembled WGS sequence"/>
</dbReference>
<feature type="region of interest" description="Disordered" evidence="1">
    <location>
        <begin position="400"/>
        <end position="420"/>
    </location>
</feature>
<evidence type="ECO:0000256" key="1">
    <source>
        <dbReference type="SAM" id="MobiDB-lite"/>
    </source>
</evidence>
<evidence type="ECO:0000313" key="2">
    <source>
        <dbReference type="EMBL" id="KAK3270712.1"/>
    </source>
</evidence>
<evidence type="ECO:0000313" key="3">
    <source>
        <dbReference type="Proteomes" id="UP001190700"/>
    </source>
</evidence>